<evidence type="ECO:0000256" key="1">
    <source>
        <dbReference type="ARBA" id="ARBA00004090"/>
    </source>
</evidence>
<accession>A0A2M3Z8I7</accession>
<evidence type="ECO:0000256" key="5">
    <source>
        <dbReference type="ARBA" id="ARBA00016738"/>
    </source>
</evidence>
<keyword evidence="7" id="KW-0690">Ribosome biogenesis</keyword>
<comment type="similarity">
    <text evidence="4">Belongs to the CGR1 family.</text>
</comment>
<sequence length="167" mass="19525">MSTRDTPDISQVLAKIEKPTEVLAKPDTAGATQPASVKLKAVKAKKDASGNTEIVRGRPKSGRIWKTQKERFAVVKKTIRRKTTDERLAYRAEMKQIKELSQSLKDERKRQNEEKRLRREENKRRRLENERKAEIVQIINNPAKLKRMRKKQLRMIEKRDLANVKVV</sequence>
<dbReference type="Pfam" id="PF03879">
    <property type="entry name" value="Cgr1"/>
    <property type="match status" value="1"/>
</dbReference>
<keyword evidence="8" id="KW-0698">rRNA processing</keyword>
<evidence type="ECO:0000256" key="7">
    <source>
        <dbReference type="ARBA" id="ARBA00022517"/>
    </source>
</evidence>
<evidence type="ECO:0000256" key="9">
    <source>
        <dbReference type="ARBA" id="ARBA00022553"/>
    </source>
</evidence>
<keyword evidence="9" id="KW-0597">Phosphoprotein</keyword>
<evidence type="ECO:0000256" key="12">
    <source>
        <dbReference type="ARBA" id="ARBA00023242"/>
    </source>
</evidence>
<evidence type="ECO:0000256" key="8">
    <source>
        <dbReference type="ARBA" id="ARBA00022552"/>
    </source>
</evidence>
<keyword evidence="11" id="KW-0175">Coiled coil</keyword>
<dbReference type="InterPro" id="IPR005579">
    <property type="entry name" value="Cgr1-like"/>
</dbReference>
<evidence type="ECO:0000256" key="4">
    <source>
        <dbReference type="ARBA" id="ARBA00007869"/>
    </source>
</evidence>
<evidence type="ECO:0000256" key="13">
    <source>
        <dbReference type="ARBA" id="ARBA00093307"/>
    </source>
</evidence>
<dbReference type="InterPro" id="IPR026570">
    <property type="entry name" value="CCDC86"/>
</dbReference>
<evidence type="ECO:0000256" key="11">
    <source>
        <dbReference type="ARBA" id="ARBA00023054"/>
    </source>
</evidence>
<comment type="function">
    <text evidence="1">Involved in nucleolar integrity and required for processing of the pre-rRNA for the 60S ribosome subunit.</text>
</comment>
<dbReference type="GO" id="GO:0005730">
    <property type="term" value="C:nucleolus"/>
    <property type="evidence" value="ECO:0007669"/>
    <property type="project" value="UniProtKB-SubCell"/>
</dbReference>
<dbReference type="EMBL" id="GGFM01004064">
    <property type="protein sequence ID" value="MBW24815.1"/>
    <property type="molecule type" value="Transcribed_RNA"/>
</dbReference>
<reference evidence="15" key="1">
    <citation type="submission" date="2018-01" db="EMBL/GenBank/DDBJ databases">
        <title>An insight into the sialome of Amazonian anophelines.</title>
        <authorList>
            <person name="Ribeiro J.M."/>
            <person name="Scarpassa V."/>
            <person name="Calvo E."/>
        </authorList>
    </citation>
    <scope>NUCLEOTIDE SEQUENCE</scope>
    <source>
        <tissue evidence="15">Salivary glands</tissue>
    </source>
</reference>
<proteinExistence type="inferred from homology"/>
<dbReference type="PANTHER" id="PTHR13557">
    <property type="entry name" value="COILED-COIL DOMAIN-CONTAINING PROTEIN 86"/>
    <property type="match status" value="1"/>
</dbReference>
<dbReference type="GO" id="GO:0005694">
    <property type="term" value="C:chromosome"/>
    <property type="evidence" value="ECO:0007669"/>
    <property type="project" value="UniProtKB-SubCell"/>
</dbReference>
<evidence type="ECO:0000256" key="14">
    <source>
        <dbReference type="SAM" id="MobiDB-lite"/>
    </source>
</evidence>
<keyword evidence="6" id="KW-0158">Chromosome</keyword>
<comment type="function">
    <text evidence="13">Required for proper chromosome segregation during mitosis and error-free mitotic progression.</text>
</comment>
<feature type="region of interest" description="Disordered" evidence="14">
    <location>
        <begin position="42"/>
        <end position="62"/>
    </location>
</feature>
<evidence type="ECO:0000256" key="2">
    <source>
        <dbReference type="ARBA" id="ARBA00004286"/>
    </source>
</evidence>
<dbReference type="AlphaFoldDB" id="A0A2M3Z8I7"/>
<organism evidence="15">
    <name type="scientific">Anopheles braziliensis</name>
    <dbReference type="NCBI Taxonomy" id="58242"/>
    <lineage>
        <taxon>Eukaryota</taxon>
        <taxon>Metazoa</taxon>
        <taxon>Ecdysozoa</taxon>
        <taxon>Arthropoda</taxon>
        <taxon>Hexapoda</taxon>
        <taxon>Insecta</taxon>
        <taxon>Pterygota</taxon>
        <taxon>Neoptera</taxon>
        <taxon>Endopterygota</taxon>
        <taxon>Diptera</taxon>
        <taxon>Nematocera</taxon>
        <taxon>Culicoidea</taxon>
        <taxon>Culicidae</taxon>
        <taxon>Anophelinae</taxon>
        <taxon>Anopheles</taxon>
    </lineage>
</organism>
<keyword evidence="10" id="KW-0164">Citrullination</keyword>
<comment type="subcellular location">
    <subcellularLocation>
        <location evidence="2">Chromosome</location>
    </subcellularLocation>
    <subcellularLocation>
        <location evidence="3">Nucleus</location>
        <location evidence="3">Nucleolus</location>
    </subcellularLocation>
</comment>
<feature type="region of interest" description="Disordered" evidence="14">
    <location>
        <begin position="99"/>
        <end position="131"/>
    </location>
</feature>
<dbReference type="PANTHER" id="PTHR13557:SF1">
    <property type="entry name" value="COILED-COIL DOMAIN-CONTAINING PROTEIN 86"/>
    <property type="match status" value="1"/>
</dbReference>
<evidence type="ECO:0000256" key="10">
    <source>
        <dbReference type="ARBA" id="ARBA00022934"/>
    </source>
</evidence>
<keyword evidence="12" id="KW-0539">Nucleus</keyword>
<evidence type="ECO:0000313" key="15">
    <source>
        <dbReference type="EMBL" id="MBW24815.1"/>
    </source>
</evidence>
<protein>
    <recommendedName>
        <fullName evidence="5">Coiled-coil domain-containing protein 86</fullName>
    </recommendedName>
</protein>
<dbReference type="GO" id="GO:0006364">
    <property type="term" value="P:rRNA processing"/>
    <property type="evidence" value="ECO:0007669"/>
    <property type="project" value="UniProtKB-KW"/>
</dbReference>
<name>A0A2M3Z8I7_9DIPT</name>
<evidence type="ECO:0000256" key="6">
    <source>
        <dbReference type="ARBA" id="ARBA00022454"/>
    </source>
</evidence>
<evidence type="ECO:0000256" key="3">
    <source>
        <dbReference type="ARBA" id="ARBA00004604"/>
    </source>
</evidence>